<evidence type="ECO:0000256" key="1">
    <source>
        <dbReference type="SAM" id="SignalP"/>
    </source>
</evidence>
<feature type="chain" id="PRO_5026683625" description="Lipoprotein" evidence="1">
    <location>
        <begin position="19"/>
        <end position="168"/>
    </location>
</feature>
<gene>
    <name evidence="2" type="ORF">HKW67_19135</name>
</gene>
<evidence type="ECO:0000313" key="3">
    <source>
        <dbReference type="Proteomes" id="UP000500938"/>
    </source>
</evidence>
<dbReference type="KEGG" id="ggr:HKW67_19135"/>
<keyword evidence="3" id="KW-1185">Reference proteome</keyword>
<keyword evidence="1" id="KW-0732">Signal</keyword>
<protein>
    <recommendedName>
        <fullName evidence="4">Lipoprotein</fullName>
    </recommendedName>
</protein>
<accession>A0A6M4ITD0</accession>
<reference evidence="2 3" key="1">
    <citation type="submission" date="2020-05" db="EMBL/GenBank/DDBJ databases">
        <title>Complete genome sequence of Gemmatimonas greenlandica TET16.</title>
        <authorList>
            <person name="Zeng Y."/>
        </authorList>
    </citation>
    <scope>NUCLEOTIDE SEQUENCE [LARGE SCALE GENOMIC DNA]</scope>
    <source>
        <strain evidence="2 3">TET16</strain>
    </source>
</reference>
<organism evidence="2 3">
    <name type="scientific">Gemmatimonas groenlandica</name>
    <dbReference type="NCBI Taxonomy" id="2732249"/>
    <lineage>
        <taxon>Bacteria</taxon>
        <taxon>Pseudomonadati</taxon>
        <taxon>Gemmatimonadota</taxon>
        <taxon>Gemmatimonadia</taxon>
        <taxon>Gemmatimonadales</taxon>
        <taxon>Gemmatimonadaceae</taxon>
        <taxon>Gemmatimonas</taxon>
    </lineage>
</organism>
<dbReference type="RefSeq" id="WP_171226909.1">
    <property type="nucleotide sequence ID" value="NZ_CP053085.1"/>
</dbReference>
<sequence>MRNALGIVVLLVSVLSTACDIGPTNPLESLPGDVRSFLQADPTLGVRKSTPIELTGTDVSMYRISYGEPLDCPSGCFYAEALVVRAGGRVGWATYLNPAPNSRVFRVQPQDTSSFTPALLTALRRKDVSAHSAIAFMLACSPNMADAFRERIRLETPTLAPPSYCPKA</sequence>
<dbReference type="Proteomes" id="UP000500938">
    <property type="component" value="Chromosome"/>
</dbReference>
<evidence type="ECO:0000313" key="2">
    <source>
        <dbReference type="EMBL" id="QJR37475.1"/>
    </source>
</evidence>
<dbReference type="PROSITE" id="PS51257">
    <property type="entry name" value="PROKAR_LIPOPROTEIN"/>
    <property type="match status" value="1"/>
</dbReference>
<evidence type="ECO:0008006" key="4">
    <source>
        <dbReference type="Google" id="ProtNLM"/>
    </source>
</evidence>
<dbReference type="EMBL" id="CP053085">
    <property type="protein sequence ID" value="QJR37475.1"/>
    <property type="molecule type" value="Genomic_DNA"/>
</dbReference>
<proteinExistence type="predicted"/>
<dbReference type="AlphaFoldDB" id="A0A6M4ITD0"/>
<feature type="signal peptide" evidence="1">
    <location>
        <begin position="1"/>
        <end position="18"/>
    </location>
</feature>
<name>A0A6M4ITD0_9BACT</name>